<gene>
    <name evidence="1" type="ORF">SBF1_2530008</name>
</gene>
<proteinExistence type="predicted"/>
<dbReference type="AlphaFoldDB" id="A0A2U3KPF0"/>
<accession>A0A2U3KPF0</accession>
<name>A0A2U3KPF0_9FIRM</name>
<dbReference type="EMBL" id="OMOF01000172">
    <property type="protein sequence ID" value="SPF41563.1"/>
    <property type="molecule type" value="Genomic_DNA"/>
</dbReference>
<dbReference type="Proteomes" id="UP000238916">
    <property type="component" value="Unassembled WGS sequence"/>
</dbReference>
<organism evidence="1 2">
    <name type="scientific">Candidatus Desulfosporosinus infrequens</name>
    <dbReference type="NCBI Taxonomy" id="2043169"/>
    <lineage>
        <taxon>Bacteria</taxon>
        <taxon>Bacillati</taxon>
        <taxon>Bacillota</taxon>
        <taxon>Clostridia</taxon>
        <taxon>Eubacteriales</taxon>
        <taxon>Desulfitobacteriaceae</taxon>
        <taxon>Desulfosporosinus</taxon>
    </lineage>
</organism>
<protein>
    <submittedName>
        <fullName evidence="1">Uncharacterized protein</fullName>
    </submittedName>
</protein>
<evidence type="ECO:0000313" key="1">
    <source>
        <dbReference type="EMBL" id="SPF41563.1"/>
    </source>
</evidence>
<reference evidence="2" key="1">
    <citation type="submission" date="2018-02" db="EMBL/GenBank/DDBJ databases">
        <authorList>
            <person name="Hausmann B."/>
        </authorList>
    </citation>
    <scope>NUCLEOTIDE SEQUENCE [LARGE SCALE GENOMIC DNA]</scope>
    <source>
        <strain evidence="2">Peat soil MAG SbF1</strain>
    </source>
</reference>
<sequence length="117" mass="13116">MSSAPLNKEKSALTSVQMVDAKNRGDLAFTQKFSFFEVFRSPSELGQYIVDSYENSEEKDISAPDQKLREEITCKSDHILPSGANARRQSSSTQAGNILKQYQIEQLIEELKNQGVV</sequence>
<evidence type="ECO:0000313" key="2">
    <source>
        <dbReference type="Proteomes" id="UP000238916"/>
    </source>
</evidence>